<evidence type="ECO:0000313" key="2">
    <source>
        <dbReference type="EMBL" id="SKB83672.1"/>
    </source>
</evidence>
<dbReference type="Gene3D" id="3.30.70.100">
    <property type="match status" value="1"/>
</dbReference>
<dbReference type="RefSeq" id="WP_079649127.1">
    <property type="nucleotide sequence ID" value="NZ_FUYM01000007.1"/>
</dbReference>
<dbReference type="STRING" id="439228.SAMN06295920_10723"/>
<proteinExistence type="predicted"/>
<organism evidence="2 3">
    <name type="scientific">Rhizorhabdus histidinilytica</name>
    <dbReference type="NCBI Taxonomy" id="439228"/>
    <lineage>
        <taxon>Bacteria</taxon>
        <taxon>Pseudomonadati</taxon>
        <taxon>Pseudomonadota</taxon>
        <taxon>Alphaproteobacteria</taxon>
        <taxon>Sphingomonadales</taxon>
        <taxon>Sphingomonadaceae</taxon>
        <taxon>Rhizorhabdus</taxon>
    </lineage>
</organism>
<accession>A0A1T5EI01</accession>
<keyword evidence="3" id="KW-1185">Reference proteome</keyword>
<gene>
    <name evidence="2" type="ORF">SAMN06295920_10723</name>
</gene>
<dbReference type="Pfam" id="PF07978">
    <property type="entry name" value="NIPSNAP"/>
    <property type="match status" value="1"/>
</dbReference>
<evidence type="ECO:0000313" key="3">
    <source>
        <dbReference type="Proteomes" id="UP000189818"/>
    </source>
</evidence>
<feature type="domain" description="NIPSNAP" evidence="1">
    <location>
        <begin position="4"/>
        <end position="71"/>
    </location>
</feature>
<dbReference type="AlphaFoldDB" id="A0A1T5EI01"/>
<dbReference type="InterPro" id="IPR011008">
    <property type="entry name" value="Dimeric_a/b-barrel"/>
</dbReference>
<dbReference type="SUPFAM" id="SSF54909">
    <property type="entry name" value="Dimeric alpha+beta barrel"/>
    <property type="match status" value="1"/>
</dbReference>
<reference evidence="3" key="1">
    <citation type="submission" date="2017-02" db="EMBL/GenBank/DDBJ databases">
        <authorList>
            <person name="Varghese N."/>
            <person name="Submissions S."/>
        </authorList>
    </citation>
    <scope>NUCLEOTIDE SEQUENCE [LARGE SCALE GENOMIC DNA]</scope>
    <source>
        <strain evidence="3">UM2</strain>
    </source>
</reference>
<evidence type="ECO:0000259" key="1">
    <source>
        <dbReference type="Pfam" id="PF07978"/>
    </source>
</evidence>
<name>A0A1T5EI01_9SPHN</name>
<dbReference type="EMBL" id="FUYM01000007">
    <property type="protein sequence ID" value="SKB83672.1"/>
    <property type="molecule type" value="Genomic_DNA"/>
</dbReference>
<dbReference type="Proteomes" id="UP000189818">
    <property type="component" value="Unassembled WGS sequence"/>
</dbReference>
<protein>
    <submittedName>
        <fullName evidence="2">NIPSNAP protein</fullName>
    </submittedName>
</protein>
<dbReference type="OrthoDB" id="9812037at2"/>
<sequence length="109" mass="12379">MLIEQRIYNVKPGALPRFLDLVEREELPLLGEAGKHISGYYFTEIGELNAVIGQWKWDSMDQRKAVRDAMIGRFLAAGLDSRLLGLTVSQSNQLWQAAPFFDADKGRLR</sequence>
<dbReference type="InterPro" id="IPR012577">
    <property type="entry name" value="NIPSNAP"/>
</dbReference>